<evidence type="ECO:0000313" key="9">
    <source>
        <dbReference type="Proteomes" id="UP001143307"/>
    </source>
</evidence>
<feature type="transmembrane region" description="Helical" evidence="7">
    <location>
        <begin position="292"/>
        <end position="312"/>
    </location>
</feature>
<proteinExistence type="inferred from homology"/>
<organism evidence="8 9">
    <name type="scientific">Candidatus Seongchinamella marina</name>
    <dbReference type="NCBI Taxonomy" id="2518990"/>
    <lineage>
        <taxon>Bacteria</taxon>
        <taxon>Pseudomonadati</taxon>
        <taxon>Pseudomonadota</taxon>
        <taxon>Gammaproteobacteria</taxon>
        <taxon>Cellvibrionales</taxon>
        <taxon>Halieaceae</taxon>
        <taxon>Seongchinamella</taxon>
    </lineage>
</organism>
<reference evidence="8" key="1">
    <citation type="submission" date="2019-02" db="EMBL/GenBank/DDBJ databases">
        <authorList>
            <person name="Li S.-H."/>
        </authorList>
    </citation>
    <scope>NUCLEOTIDE SEQUENCE</scope>
    <source>
        <strain evidence="8">IMCC8485</strain>
    </source>
</reference>
<evidence type="ECO:0000256" key="7">
    <source>
        <dbReference type="SAM" id="Phobius"/>
    </source>
</evidence>
<dbReference type="InterPro" id="IPR018383">
    <property type="entry name" value="UPF0324_pro"/>
</dbReference>
<evidence type="ECO:0000256" key="1">
    <source>
        <dbReference type="ARBA" id="ARBA00004651"/>
    </source>
</evidence>
<feature type="transmembrane region" description="Helical" evidence="7">
    <location>
        <begin position="84"/>
        <end position="103"/>
    </location>
</feature>
<evidence type="ECO:0000313" key="8">
    <source>
        <dbReference type="EMBL" id="MCX2974088.1"/>
    </source>
</evidence>
<evidence type="ECO:0000256" key="2">
    <source>
        <dbReference type="ARBA" id="ARBA00007977"/>
    </source>
</evidence>
<accession>A0ABT3SVT0</accession>
<feature type="transmembrane region" description="Helical" evidence="7">
    <location>
        <begin position="143"/>
        <end position="163"/>
    </location>
</feature>
<keyword evidence="3" id="KW-1003">Cell membrane</keyword>
<evidence type="ECO:0000256" key="6">
    <source>
        <dbReference type="ARBA" id="ARBA00023136"/>
    </source>
</evidence>
<evidence type="ECO:0000256" key="4">
    <source>
        <dbReference type="ARBA" id="ARBA00022692"/>
    </source>
</evidence>
<evidence type="ECO:0000256" key="3">
    <source>
        <dbReference type="ARBA" id="ARBA00022475"/>
    </source>
</evidence>
<feature type="transmembrane region" description="Helical" evidence="7">
    <location>
        <begin position="25"/>
        <end position="48"/>
    </location>
</feature>
<name>A0ABT3SVT0_9GAMM</name>
<feature type="transmembrane region" description="Helical" evidence="7">
    <location>
        <begin position="208"/>
        <end position="225"/>
    </location>
</feature>
<gene>
    <name evidence="8" type="ORF">EYC87_10900</name>
</gene>
<feature type="transmembrane region" description="Helical" evidence="7">
    <location>
        <begin position="257"/>
        <end position="280"/>
    </location>
</feature>
<feature type="transmembrane region" description="Helical" evidence="7">
    <location>
        <begin position="232"/>
        <end position="251"/>
    </location>
</feature>
<keyword evidence="9" id="KW-1185">Reference proteome</keyword>
<dbReference type="Pfam" id="PF03601">
    <property type="entry name" value="Cons_hypoth698"/>
    <property type="match status" value="1"/>
</dbReference>
<feature type="transmembrane region" description="Helical" evidence="7">
    <location>
        <begin position="175"/>
        <end position="196"/>
    </location>
</feature>
<dbReference type="PANTHER" id="PTHR30106:SF1">
    <property type="entry name" value="UPF0324 MEMBRANE PROTEIN FN0533"/>
    <property type="match status" value="1"/>
</dbReference>
<dbReference type="EMBL" id="SHNP01000003">
    <property type="protein sequence ID" value="MCX2974088.1"/>
    <property type="molecule type" value="Genomic_DNA"/>
</dbReference>
<feature type="transmembrane region" description="Helical" evidence="7">
    <location>
        <begin position="115"/>
        <end position="137"/>
    </location>
</feature>
<comment type="subcellular location">
    <subcellularLocation>
        <location evidence="1">Cell membrane</location>
        <topology evidence="1">Multi-pass membrane protein</topology>
    </subcellularLocation>
</comment>
<comment type="caution">
    <text evidence="8">The sequence shown here is derived from an EMBL/GenBank/DDBJ whole genome shotgun (WGS) entry which is preliminary data.</text>
</comment>
<keyword evidence="6 7" id="KW-0472">Membrane</keyword>
<keyword evidence="4 7" id="KW-0812">Transmembrane</keyword>
<keyword evidence="5 7" id="KW-1133">Transmembrane helix</keyword>
<protein>
    <submittedName>
        <fullName evidence="8">Sulfate exporter family transporter</fullName>
    </submittedName>
</protein>
<comment type="similarity">
    <text evidence="2">Belongs to the UPF0324 family.</text>
</comment>
<evidence type="ECO:0000256" key="5">
    <source>
        <dbReference type="ARBA" id="ARBA00022989"/>
    </source>
</evidence>
<dbReference type="RefSeq" id="WP_279252900.1">
    <property type="nucleotide sequence ID" value="NZ_SHNP01000003.1"/>
</dbReference>
<dbReference type="PANTHER" id="PTHR30106">
    <property type="entry name" value="INNER MEMBRANE PROTEIN YEIH-RELATED"/>
    <property type="match status" value="1"/>
</dbReference>
<dbReference type="Proteomes" id="UP001143307">
    <property type="component" value="Unassembled WGS sequence"/>
</dbReference>
<sequence length="315" mass="33105">MSQTLTFRRLLESQTLLVIVTLPVLVWYGNPAVALLVGAALSLVFNKVVVPGAGAIGKQALQIAIVLLGLKLNAAQLVQISSDYSLLVTVYVGLTIGIGLLMGRWLGNQRKCSQLISSGTAICGGTTIASLSPVIGARPEQTGAALTLVFLLNALALFTFPIVGEALSLTQEQFGVWAALAIHDTSSVVATAAIYGDDAATIATTVKLGRTLWLIPLLLVFSVLEQRGSAKLRLPLFIVAFVATACLGSLIELPSEVVTGASMISKSLLVVALFCIGTEINRSTLKELRGAVLMHGLLLWALVVPLVLLLVIQTI</sequence>